<accession>A0A939FFY2</accession>
<sequence>VAEVLDRLNKLLVDDAMETAEAAARMVAVAGGQEPPEGPQSRFLSLLYGELVPLDGPGGGVRCTLASAGHPLP</sequence>
<feature type="non-terminal residue" evidence="1">
    <location>
        <position position="1"/>
    </location>
</feature>
<proteinExistence type="predicted"/>
<evidence type="ECO:0000313" key="1">
    <source>
        <dbReference type="EMBL" id="MBO0517978.1"/>
    </source>
</evidence>
<feature type="non-terminal residue" evidence="1">
    <location>
        <position position="73"/>
    </location>
</feature>
<protein>
    <submittedName>
        <fullName evidence="1">Protein phosphatase</fullName>
    </submittedName>
</protein>
<dbReference type="EMBL" id="JAFLRJ010001069">
    <property type="protein sequence ID" value="MBO0517978.1"/>
    <property type="molecule type" value="Genomic_DNA"/>
</dbReference>
<dbReference type="AlphaFoldDB" id="A0A939FFY2"/>
<keyword evidence="2" id="KW-1185">Reference proteome</keyword>
<name>A0A939FFY2_9ACTN</name>
<dbReference type="Proteomes" id="UP000664167">
    <property type="component" value="Unassembled WGS sequence"/>
</dbReference>
<gene>
    <name evidence="1" type="ORF">J0695_40580</name>
</gene>
<comment type="caution">
    <text evidence="1">The sequence shown here is derived from an EMBL/GenBank/DDBJ whole genome shotgun (WGS) entry which is preliminary data.</text>
</comment>
<reference evidence="1" key="1">
    <citation type="submission" date="2021-03" db="EMBL/GenBank/DDBJ databases">
        <title>Streptomyces poriferae sp. nov., a novel marine sponge-derived Actinobacteria species with anti-MRSA activity.</title>
        <authorList>
            <person name="Sandoval-Powers M."/>
            <person name="Kralova S."/>
            <person name="Nguyen G.-S."/>
            <person name="Fawwal D."/>
            <person name="Degnes K."/>
            <person name="Klinkenberg G."/>
            <person name="Sletta H."/>
            <person name="Wentzel A."/>
            <person name="Liles M.R."/>
        </authorList>
    </citation>
    <scope>NUCLEOTIDE SEQUENCE</scope>
    <source>
        <strain evidence="1">DSM 41794</strain>
    </source>
</reference>
<organism evidence="1 2">
    <name type="scientific">Streptomyces beijiangensis</name>
    <dbReference type="NCBI Taxonomy" id="163361"/>
    <lineage>
        <taxon>Bacteria</taxon>
        <taxon>Bacillati</taxon>
        <taxon>Actinomycetota</taxon>
        <taxon>Actinomycetes</taxon>
        <taxon>Kitasatosporales</taxon>
        <taxon>Streptomycetaceae</taxon>
        <taxon>Streptomyces</taxon>
    </lineage>
</organism>
<evidence type="ECO:0000313" key="2">
    <source>
        <dbReference type="Proteomes" id="UP000664167"/>
    </source>
</evidence>